<reference evidence="2" key="1">
    <citation type="journal article" date="2018" name="Genome Announc.">
        <title>Draft Genome Sequence of the Nitrogen-Fixing and Hormogonia-Inducing Cyanobacterium Nostoc cycadae Strain WK-1, Isolated from the Coralloid Roots of Cycas revoluta.</title>
        <authorList>
            <person name="Kanesaki Y."/>
            <person name="Hirose M."/>
            <person name="Hirose Y."/>
            <person name="Fujisawa T."/>
            <person name="Nakamura Y."/>
            <person name="Watanabe S."/>
            <person name="Matsunaga S."/>
            <person name="Uchida H."/>
            <person name="Murakami A."/>
        </authorList>
    </citation>
    <scope>NUCLEOTIDE SEQUENCE [LARGE SCALE GENOMIC DNA]</scope>
    <source>
        <strain evidence="2">WK-1</strain>
    </source>
</reference>
<evidence type="ECO:0000313" key="2">
    <source>
        <dbReference type="Proteomes" id="UP000236527"/>
    </source>
</evidence>
<gene>
    <name evidence="1" type="ORF">NCWK1_1488</name>
</gene>
<protein>
    <submittedName>
        <fullName evidence="1">Uncharacterized protein</fullName>
    </submittedName>
</protein>
<dbReference type="Proteomes" id="UP000236527">
    <property type="component" value="Unassembled WGS sequence"/>
</dbReference>
<organism evidence="1 2">
    <name type="scientific">Nostoc cycadae WK-1</name>
    <dbReference type="NCBI Taxonomy" id="1861711"/>
    <lineage>
        <taxon>Bacteria</taxon>
        <taxon>Bacillati</taxon>
        <taxon>Cyanobacteriota</taxon>
        <taxon>Cyanophyceae</taxon>
        <taxon>Nostocales</taxon>
        <taxon>Nostocaceae</taxon>
        <taxon>Nostoc</taxon>
    </lineage>
</organism>
<comment type="caution">
    <text evidence="1">The sequence shown here is derived from an EMBL/GenBank/DDBJ whole genome shotgun (WGS) entry which is preliminary data.</text>
</comment>
<name>A0A2H6LEV9_9NOSO</name>
<accession>A0A2H6LEV9</accession>
<dbReference type="EMBL" id="BDGE01000023">
    <property type="protein sequence ID" value="GBE91761.1"/>
    <property type="molecule type" value="Genomic_DNA"/>
</dbReference>
<keyword evidence="2" id="KW-1185">Reference proteome</keyword>
<sequence length="40" mass="4671">MEDELHPEYDCTQMQEGAKGKYVERYRTQTNLVPLDPDVA</sequence>
<dbReference type="AlphaFoldDB" id="A0A2H6LEV9"/>
<proteinExistence type="predicted"/>
<evidence type="ECO:0000313" key="1">
    <source>
        <dbReference type="EMBL" id="GBE91761.1"/>
    </source>
</evidence>
<dbReference type="RefSeq" id="WP_422730843.1">
    <property type="nucleotide sequence ID" value="NZ_DF978424.1"/>
</dbReference>